<dbReference type="PANTHER" id="PTHR47959:SF3">
    <property type="entry name" value="ATP-DEPENDENT RNA HELICASE SRMB"/>
    <property type="match status" value="1"/>
</dbReference>
<comment type="caution">
    <text evidence="13">The sequence shown here is derived from an EMBL/GenBank/DDBJ whole genome shotgun (WGS) entry which is preliminary data.</text>
</comment>
<dbReference type="CDD" id="cd00268">
    <property type="entry name" value="DEADc"/>
    <property type="match status" value="1"/>
</dbReference>
<dbReference type="GO" id="GO:0003676">
    <property type="term" value="F:nucleic acid binding"/>
    <property type="evidence" value="ECO:0007669"/>
    <property type="project" value="InterPro"/>
</dbReference>
<dbReference type="SMART" id="SM00490">
    <property type="entry name" value="HELICc"/>
    <property type="match status" value="1"/>
</dbReference>
<dbReference type="SUPFAM" id="SSF52540">
    <property type="entry name" value="P-loop containing nucleoside triphosphate hydrolases"/>
    <property type="match status" value="1"/>
</dbReference>
<evidence type="ECO:0000256" key="8">
    <source>
        <dbReference type="PROSITE-ProRule" id="PRU00552"/>
    </source>
</evidence>
<dbReference type="GO" id="GO:0005829">
    <property type="term" value="C:cytosol"/>
    <property type="evidence" value="ECO:0007669"/>
    <property type="project" value="TreeGrafter"/>
</dbReference>
<dbReference type="FunFam" id="3.40.50.300:FF:000291">
    <property type="entry name" value="ATP-dependent RNA helicase SrmB"/>
    <property type="match status" value="1"/>
</dbReference>
<dbReference type="Gene3D" id="3.40.50.300">
    <property type="entry name" value="P-loop containing nucleotide triphosphate hydrolases"/>
    <property type="match status" value="2"/>
</dbReference>
<evidence type="ECO:0000259" key="11">
    <source>
        <dbReference type="PROSITE" id="PS51194"/>
    </source>
</evidence>
<dbReference type="InterPro" id="IPR028621">
    <property type="entry name" value="DEAD_helicase_SrmB"/>
</dbReference>
<keyword evidence="1 7" id="KW-0963">Cytoplasm</keyword>
<dbReference type="InterPro" id="IPR014014">
    <property type="entry name" value="RNA_helicase_DEAD_Q_motif"/>
</dbReference>
<evidence type="ECO:0000259" key="10">
    <source>
        <dbReference type="PROSITE" id="PS51192"/>
    </source>
</evidence>
<dbReference type="InterPro" id="IPR000629">
    <property type="entry name" value="RNA-helicase_DEAD-box_CS"/>
</dbReference>
<feature type="domain" description="Helicase ATP-binding" evidence="10">
    <location>
        <begin position="35"/>
        <end position="209"/>
    </location>
</feature>
<dbReference type="GO" id="GO:0000027">
    <property type="term" value="P:ribosomal large subunit assembly"/>
    <property type="evidence" value="ECO:0007669"/>
    <property type="project" value="UniProtKB-UniRule"/>
</dbReference>
<dbReference type="Proteomes" id="UP000253046">
    <property type="component" value="Unassembled WGS sequence"/>
</dbReference>
<evidence type="ECO:0000313" key="14">
    <source>
        <dbReference type="Proteomes" id="UP000253046"/>
    </source>
</evidence>
<keyword evidence="2 7" id="KW-0690">Ribosome biogenesis</keyword>
<dbReference type="PANTHER" id="PTHR47959">
    <property type="entry name" value="ATP-DEPENDENT RNA HELICASE RHLE-RELATED"/>
    <property type="match status" value="1"/>
</dbReference>
<evidence type="ECO:0000259" key="12">
    <source>
        <dbReference type="PROSITE" id="PS51195"/>
    </source>
</evidence>
<dbReference type="GO" id="GO:0005524">
    <property type="term" value="F:ATP binding"/>
    <property type="evidence" value="ECO:0007669"/>
    <property type="project" value="UniProtKB-UniRule"/>
</dbReference>
<evidence type="ECO:0000256" key="3">
    <source>
        <dbReference type="ARBA" id="ARBA00022741"/>
    </source>
</evidence>
<protein>
    <recommendedName>
        <fullName evidence="7">ATP-dependent RNA helicase SrmB</fullName>
        <ecNumber evidence="7">3.6.4.13</ecNumber>
    </recommendedName>
</protein>
<comment type="subunit">
    <text evidence="7">Interacts with the 50S ribosomal subunit.</text>
</comment>
<feature type="domain" description="Helicase C-terminal" evidence="11">
    <location>
        <begin position="232"/>
        <end position="384"/>
    </location>
</feature>
<dbReference type="PROSITE" id="PS51194">
    <property type="entry name" value="HELICASE_CTER"/>
    <property type="match status" value="1"/>
</dbReference>
<evidence type="ECO:0000313" key="13">
    <source>
        <dbReference type="EMBL" id="RBP63556.1"/>
    </source>
</evidence>
<organism evidence="13 14">
    <name type="scientific">Brenneria salicis ATCC 15712 = DSM 30166</name>
    <dbReference type="NCBI Taxonomy" id="714314"/>
    <lineage>
        <taxon>Bacteria</taxon>
        <taxon>Pseudomonadati</taxon>
        <taxon>Pseudomonadota</taxon>
        <taxon>Gammaproteobacteria</taxon>
        <taxon>Enterobacterales</taxon>
        <taxon>Pectobacteriaceae</taxon>
        <taxon>Brenneria</taxon>
    </lineage>
</organism>
<accession>A0A366I781</accession>
<evidence type="ECO:0000256" key="4">
    <source>
        <dbReference type="ARBA" id="ARBA00022801"/>
    </source>
</evidence>
<dbReference type="SMART" id="SM00487">
    <property type="entry name" value="DEXDc"/>
    <property type="match status" value="1"/>
</dbReference>
<dbReference type="CDD" id="cd18787">
    <property type="entry name" value="SF2_C_DEAD"/>
    <property type="match status" value="1"/>
</dbReference>
<dbReference type="OrthoDB" id="9805696at2"/>
<evidence type="ECO:0000256" key="7">
    <source>
        <dbReference type="HAMAP-Rule" id="MF_00967"/>
    </source>
</evidence>
<dbReference type="InterPro" id="IPR011545">
    <property type="entry name" value="DEAD/DEAH_box_helicase_dom"/>
</dbReference>
<dbReference type="FunFam" id="3.40.50.300:FF:000555">
    <property type="entry name" value="ATP-dependent RNA helicase SrmB"/>
    <property type="match status" value="1"/>
</dbReference>
<dbReference type="InterPro" id="IPR027417">
    <property type="entry name" value="P-loop_NTPase"/>
</dbReference>
<comment type="subcellular location">
    <subcellularLocation>
        <location evidence="7">Cytoplasm</location>
    </subcellularLocation>
</comment>
<dbReference type="Pfam" id="PF00271">
    <property type="entry name" value="Helicase_C"/>
    <property type="match status" value="1"/>
</dbReference>
<keyword evidence="6 7" id="KW-0067">ATP-binding</keyword>
<sequence>MTATNFSELDLDDSLLDALRDMGYERPTAIQLAAIPPAMDGRDVLGSAPTGTGKTAAYLLPVLQHLIDFPRKKSGPPRILILTPTRELAMQVADQARAMAAHTHLDIATITGGVAYMNHAEVFSENQDVVVATTGRLLQYIKEENFDCRAVETLILDEADRMLDMGFAQDIEHIAGETRCRKQTLLFSATLEGNAVKDFAERLLNEPVEVEADPPSRRERKKILQWYYRADDIKHKTALLCHQLKQPEATRSIVFVRKRERVHELVAWLREAGITACYLEGEMVQAKRNEAIKCLGEGRVNVLVATDVAARGIDINDVSHVFNFDLPRTADTYLHRIGRTGRAGRKGCAISLVEAHDHLLLGKISRYLNEPLKPRVIDKLRPVTKAPSAQTTGKPSKKALAKRKEKKEQEKEKAKVRVKVRHRDSKNIGKRRQPARKVDGTASE</sequence>
<dbReference type="RefSeq" id="WP_113865939.1">
    <property type="nucleotide sequence ID" value="NZ_AGJP01000001.1"/>
</dbReference>
<keyword evidence="3 7" id="KW-0547">Nucleotide-binding</keyword>
<dbReference type="HAMAP" id="MF_00967">
    <property type="entry name" value="DEAD_helicase_SrmB"/>
    <property type="match status" value="1"/>
</dbReference>
<feature type="short sequence motif" description="Q motif" evidence="8">
    <location>
        <begin position="4"/>
        <end position="32"/>
    </location>
</feature>
<proteinExistence type="inferred from homology"/>
<dbReference type="PROSITE" id="PS51195">
    <property type="entry name" value="Q_MOTIF"/>
    <property type="match status" value="1"/>
</dbReference>
<keyword evidence="14" id="KW-1185">Reference proteome</keyword>
<dbReference type="GO" id="GO:0003724">
    <property type="term" value="F:RNA helicase activity"/>
    <property type="evidence" value="ECO:0007669"/>
    <property type="project" value="UniProtKB-UniRule"/>
</dbReference>
<evidence type="ECO:0000256" key="2">
    <source>
        <dbReference type="ARBA" id="ARBA00022517"/>
    </source>
</evidence>
<feature type="compositionally biased region" description="Basic residues" evidence="9">
    <location>
        <begin position="416"/>
        <end position="435"/>
    </location>
</feature>
<dbReference type="EC" id="3.6.4.13" evidence="7"/>
<gene>
    <name evidence="7" type="primary">srmB</name>
    <name evidence="13" type="ORF">DES54_11175</name>
</gene>
<keyword evidence="4 7" id="KW-0378">Hydrolase</keyword>
<feature type="compositionally biased region" description="Basic and acidic residues" evidence="9">
    <location>
        <begin position="406"/>
        <end position="415"/>
    </location>
</feature>
<comment type="function">
    <text evidence="7">DEAD-box RNA helicase involved in the assembly of the 50S ribosomal subunit at low temperature. Exhibits RNA-stimulated ATP hydrolysis and RNA unwinding activity.</text>
</comment>
<dbReference type="PROSITE" id="PS51192">
    <property type="entry name" value="HELICASE_ATP_BIND_1"/>
    <property type="match status" value="1"/>
</dbReference>
<name>A0A366I781_9GAMM</name>
<evidence type="ECO:0000256" key="1">
    <source>
        <dbReference type="ARBA" id="ARBA00022490"/>
    </source>
</evidence>
<evidence type="ECO:0000256" key="5">
    <source>
        <dbReference type="ARBA" id="ARBA00022806"/>
    </source>
</evidence>
<reference evidence="13 14" key="1">
    <citation type="submission" date="2018-06" db="EMBL/GenBank/DDBJ databases">
        <title>Genomic Encyclopedia of Type Strains, Phase IV (KMG-IV): sequencing the most valuable type-strain genomes for metagenomic binning, comparative biology and taxonomic classification.</title>
        <authorList>
            <person name="Goeker M."/>
        </authorList>
    </citation>
    <scope>NUCLEOTIDE SEQUENCE [LARGE SCALE GENOMIC DNA]</scope>
    <source>
        <strain evidence="13 14">DSM 30166</strain>
    </source>
</reference>
<dbReference type="InterPro" id="IPR001650">
    <property type="entry name" value="Helicase_C-like"/>
</dbReference>
<feature type="region of interest" description="Disordered" evidence="9">
    <location>
        <begin position="379"/>
        <end position="444"/>
    </location>
</feature>
<keyword evidence="5 7" id="KW-0347">Helicase</keyword>
<feature type="compositionally biased region" description="Basic residues" evidence="9">
    <location>
        <begin position="395"/>
        <end position="405"/>
    </location>
</feature>
<feature type="domain" description="DEAD-box RNA helicase Q" evidence="12">
    <location>
        <begin position="4"/>
        <end position="32"/>
    </location>
</feature>
<dbReference type="InterPro" id="IPR014001">
    <property type="entry name" value="Helicase_ATP-bd"/>
</dbReference>
<evidence type="ECO:0000256" key="6">
    <source>
        <dbReference type="ARBA" id="ARBA00022840"/>
    </source>
</evidence>
<comment type="similarity">
    <text evidence="7">Belongs to the DEAD box helicase family. SrmB subfamily.</text>
</comment>
<dbReference type="NCBIfam" id="NF008394">
    <property type="entry name" value="PRK11192.1"/>
    <property type="match status" value="1"/>
</dbReference>
<dbReference type="AlphaFoldDB" id="A0A366I781"/>
<dbReference type="EMBL" id="QNRY01000011">
    <property type="protein sequence ID" value="RBP63556.1"/>
    <property type="molecule type" value="Genomic_DNA"/>
</dbReference>
<comment type="catalytic activity">
    <reaction evidence="7">
        <text>ATP + H2O = ADP + phosphate + H(+)</text>
        <dbReference type="Rhea" id="RHEA:13065"/>
        <dbReference type="ChEBI" id="CHEBI:15377"/>
        <dbReference type="ChEBI" id="CHEBI:15378"/>
        <dbReference type="ChEBI" id="CHEBI:30616"/>
        <dbReference type="ChEBI" id="CHEBI:43474"/>
        <dbReference type="ChEBI" id="CHEBI:456216"/>
        <dbReference type="EC" id="3.6.4.13"/>
    </reaction>
</comment>
<dbReference type="GO" id="GO:0016887">
    <property type="term" value="F:ATP hydrolysis activity"/>
    <property type="evidence" value="ECO:0007669"/>
    <property type="project" value="RHEA"/>
</dbReference>
<evidence type="ECO:0000256" key="9">
    <source>
        <dbReference type="SAM" id="MobiDB-lite"/>
    </source>
</evidence>
<dbReference type="InterPro" id="IPR050079">
    <property type="entry name" value="DEAD_box_RNA_helicase"/>
</dbReference>
<dbReference type="Pfam" id="PF00270">
    <property type="entry name" value="DEAD"/>
    <property type="match status" value="1"/>
</dbReference>
<dbReference type="PROSITE" id="PS00039">
    <property type="entry name" value="DEAD_ATP_HELICASE"/>
    <property type="match status" value="1"/>
</dbReference>
<dbReference type="InterPro" id="IPR044742">
    <property type="entry name" value="DEAD/DEAH_RhlB"/>
</dbReference>